<dbReference type="Gene3D" id="3.40.50.1820">
    <property type="entry name" value="alpha/beta hydrolase"/>
    <property type="match status" value="1"/>
</dbReference>
<reference evidence="2" key="1">
    <citation type="submission" date="2020-01" db="EMBL/GenBank/DDBJ databases">
        <title>Whole-genome analyses of novel actinobacteria.</title>
        <authorList>
            <person name="Sahin N."/>
        </authorList>
    </citation>
    <scope>NUCLEOTIDE SEQUENCE</scope>
    <source>
        <strain evidence="2">YC537</strain>
    </source>
</reference>
<dbReference type="InterPro" id="IPR029058">
    <property type="entry name" value="AB_hydrolase_fold"/>
</dbReference>
<dbReference type="EMBL" id="JAAAHS010000003">
    <property type="protein sequence ID" value="NBE49985.1"/>
    <property type="molecule type" value="Genomic_DNA"/>
</dbReference>
<evidence type="ECO:0000256" key="1">
    <source>
        <dbReference type="SAM" id="SignalP"/>
    </source>
</evidence>
<keyword evidence="3" id="KW-1185">Reference proteome</keyword>
<dbReference type="AlphaFoldDB" id="A0A964UKX5"/>
<dbReference type="Proteomes" id="UP000598297">
    <property type="component" value="Unassembled WGS sequence"/>
</dbReference>
<sequence length="331" mass="34462">MIKTIRRVATVVATLGAVLAGSLAPPAQADTAGEGPPLTQPESALRDAVSCDPSVTPSSGKQAVLLVHGIGGQPEGYWDWNYQRALPDEGYGVCTVALPSRGLIDPVISAEYVVYAARYAYERSGRKIALIGHSEGGSLVTWAAKFWPDVAAHAEDVVSLGGAMQGTGLGNTLCATNWCTKAAWRASLDSHFMRAMQKAPMPTNTPVTSVYTTVLDEVVFPQPRASTLPGAANMALQDVCPVRVADHVTILGDSVGYALALDALKHPGPAVPSRLDDKLSLCLNPLMPRAVPPSATEVAEIAAALVDGLLIGGDKVSAEPPLPDYAAAYGS</sequence>
<name>A0A964UKX5_9ACTN</name>
<comment type="caution">
    <text evidence="2">The sequence shown here is derived from an EMBL/GenBank/DDBJ whole genome shotgun (WGS) entry which is preliminary data.</text>
</comment>
<gene>
    <name evidence="2" type="ORF">GUY60_00780</name>
</gene>
<dbReference type="PANTHER" id="PTHR37574">
    <property type="entry name" value="LIPASE B"/>
    <property type="match status" value="1"/>
</dbReference>
<dbReference type="OrthoDB" id="8871309at2"/>
<protein>
    <recommendedName>
        <fullName evidence="4">Lipase</fullName>
    </recommendedName>
</protein>
<dbReference type="SUPFAM" id="SSF53474">
    <property type="entry name" value="alpha/beta-Hydrolases"/>
    <property type="match status" value="1"/>
</dbReference>
<evidence type="ECO:0000313" key="2">
    <source>
        <dbReference type="EMBL" id="NBE49985.1"/>
    </source>
</evidence>
<feature type="chain" id="PRO_5037122191" description="Lipase" evidence="1">
    <location>
        <begin position="30"/>
        <end position="331"/>
    </location>
</feature>
<proteinExistence type="predicted"/>
<dbReference type="RefSeq" id="WP_161692869.1">
    <property type="nucleotide sequence ID" value="NZ_JAAAHS010000003.1"/>
</dbReference>
<accession>A0A964UKX5</accession>
<evidence type="ECO:0008006" key="4">
    <source>
        <dbReference type="Google" id="ProtNLM"/>
    </source>
</evidence>
<organism evidence="2 3">
    <name type="scientific">Streptomyces boluensis</name>
    <dbReference type="NCBI Taxonomy" id="1775135"/>
    <lineage>
        <taxon>Bacteria</taxon>
        <taxon>Bacillati</taxon>
        <taxon>Actinomycetota</taxon>
        <taxon>Actinomycetes</taxon>
        <taxon>Kitasatosporales</taxon>
        <taxon>Streptomycetaceae</taxon>
        <taxon>Streptomyces</taxon>
    </lineage>
</organism>
<feature type="signal peptide" evidence="1">
    <location>
        <begin position="1"/>
        <end position="29"/>
    </location>
</feature>
<dbReference type="PANTHER" id="PTHR37574:SF1">
    <property type="entry name" value="LIPASE B"/>
    <property type="match status" value="1"/>
</dbReference>
<dbReference type="InterPro" id="IPR053228">
    <property type="entry name" value="Stereospecific_Lipase"/>
</dbReference>
<evidence type="ECO:0000313" key="3">
    <source>
        <dbReference type="Proteomes" id="UP000598297"/>
    </source>
</evidence>
<keyword evidence="1" id="KW-0732">Signal</keyword>